<protein>
    <submittedName>
        <fullName evidence="1">Uncharacterized protein</fullName>
    </submittedName>
</protein>
<evidence type="ECO:0000313" key="2">
    <source>
        <dbReference type="Proteomes" id="UP001244207"/>
    </source>
</evidence>
<accession>A0AAD8UJ54</accession>
<dbReference type="GeneID" id="85386927"/>
<name>A0AAD8UJ54_GLOAC</name>
<dbReference type="Proteomes" id="UP001244207">
    <property type="component" value="Unassembled WGS sequence"/>
</dbReference>
<comment type="caution">
    <text evidence="1">The sequence shown here is derived from an EMBL/GenBank/DDBJ whole genome shotgun (WGS) entry which is preliminary data.</text>
</comment>
<sequence length="236" mass="26041">MTSSPLFEMRLWSGNIRVIWSLSLLCILGTRRFLCGIVSSILETRCLSRGHSPCSARAHSHCCCSATAIDSSHSTMSKTSESTRYPRQTARRFHFFDGSPQDINKWTGLETGNGTGTGAATGTSSSDPLIHMVPRLPPLGNPPLLNPLQPSRNAARQIVLRRQTEDIWRDEQTVIHSPQPFTHFLRSPAVCALHAAASQATLAQAQLAKSSCDRRQSLLLLSRRCLRHRAISLSEN</sequence>
<dbReference type="EMBL" id="JAHMHS010000080">
    <property type="protein sequence ID" value="KAK1722396.1"/>
    <property type="molecule type" value="Genomic_DNA"/>
</dbReference>
<keyword evidence="2" id="KW-1185">Reference proteome</keyword>
<evidence type="ECO:0000313" key="1">
    <source>
        <dbReference type="EMBL" id="KAK1722396.1"/>
    </source>
</evidence>
<gene>
    <name evidence="1" type="ORF">BDZ83DRAFT_428326</name>
</gene>
<dbReference type="AlphaFoldDB" id="A0AAD8UJ54"/>
<organism evidence="1 2">
    <name type="scientific">Glomerella acutata</name>
    <name type="common">Colletotrichum acutatum</name>
    <dbReference type="NCBI Taxonomy" id="27357"/>
    <lineage>
        <taxon>Eukaryota</taxon>
        <taxon>Fungi</taxon>
        <taxon>Dikarya</taxon>
        <taxon>Ascomycota</taxon>
        <taxon>Pezizomycotina</taxon>
        <taxon>Sordariomycetes</taxon>
        <taxon>Hypocreomycetidae</taxon>
        <taxon>Glomerellales</taxon>
        <taxon>Glomerellaceae</taxon>
        <taxon>Colletotrichum</taxon>
        <taxon>Colletotrichum acutatum species complex</taxon>
    </lineage>
</organism>
<reference evidence="1" key="1">
    <citation type="submission" date="2021-12" db="EMBL/GenBank/DDBJ databases">
        <title>Comparative genomics, transcriptomics and evolutionary studies reveal genomic signatures of adaptation to plant cell wall in hemibiotrophic fungi.</title>
        <authorList>
            <consortium name="DOE Joint Genome Institute"/>
            <person name="Baroncelli R."/>
            <person name="Diaz J.F."/>
            <person name="Benocci T."/>
            <person name="Peng M."/>
            <person name="Battaglia E."/>
            <person name="Haridas S."/>
            <person name="Andreopoulos W."/>
            <person name="Labutti K."/>
            <person name="Pangilinan J."/>
            <person name="Floch G.L."/>
            <person name="Makela M.R."/>
            <person name="Henrissat B."/>
            <person name="Grigoriev I.V."/>
            <person name="Crouch J.A."/>
            <person name="De Vries R.P."/>
            <person name="Sukno S.A."/>
            <person name="Thon M.R."/>
        </authorList>
    </citation>
    <scope>NUCLEOTIDE SEQUENCE</scope>
    <source>
        <strain evidence="1">CBS 112980</strain>
    </source>
</reference>
<proteinExistence type="predicted"/>
<dbReference type="RefSeq" id="XP_060362451.1">
    <property type="nucleotide sequence ID" value="XM_060503028.1"/>
</dbReference>